<evidence type="ECO:0000256" key="8">
    <source>
        <dbReference type="ARBA" id="ARBA00022759"/>
    </source>
</evidence>
<dbReference type="InterPro" id="IPR014001">
    <property type="entry name" value="Helicase_ATP-bd"/>
</dbReference>
<dbReference type="InterPro" id="IPR014720">
    <property type="entry name" value="dsRBD_dom"/>
</dbReference>
<evidence type="ECO:0000259" key="21">
    <source>
        <dbReference type="PROSITE" id="PS50142"/>
    </source>
</evidence>
<evidence type="ECO:0000256" key="17">
    <source>
        <dbReference type="ARBA" id="ARBA00035116"/>
    </source>
</evidence>
<feature type="compositionally biased region" description="Basic and acidic residues" evidence="19">
    <location>
        <begin position="1523"/>
        <end position="1545"/>
    </location>
</feature>
<organism evidence="26 27">
    <name type="scientific">Trapa incisa</name>
    <dbReference type="NCBI Taxonomy" id="236973"/>
    <lineage>
        <taxon>Eukaryota</taxon>
        <taxon>Viridiplantae</taxon>
        <taxon>Streptophyta</taxon>
        <taxon>Embryophyta</taxon>
        <taxon>Tracheophyta</taxon>
        <taxon>Spermatophyta</taxon>
        <taxon>Magnoliopsida</taxon>
        <taxon>eudicotyledons</taxon>
        <taxon>Gunneridae</taxon>
        <taxon>Pentapetalae</taxon>
        <taxon>rosids</taxon>
        <taxon>malvids</taxon>
        <taxon>Myrtales</taxon>
        <taxon>Lythraceae</taxon>
        <taxon>Trapa</taxon>
    </lineage>
</organism>
<feature type="domain" description="Helicase ATP-binding" evidence="23">
    <location>
        <begin position="54"/>
        <end position="229"/>
    </location>
</feature>
<evidence type="ECO:0000256" key="19">
    <source>
        <dbReference type="SAM" id="MobiDB-lite"/>
    </source>
</evidence>
<feature type="region of interest" description="Disordered" evidence="19">
    <location>
        <begin position="1500"/>
        <end position="1564"/>
    </location>
</feature>
<dbReference type="PROSITE" id="PS50142">
    <property type="entry name" value="RNASE_3_2"/>
    <property type="match status" value="2"/>
</dbReference>
<keyword evidence="13 18" id="KW-0694">RNA-binding</keyword>
<feature type="domain" description="RNase III" evidence="21">
    <location>
        <begin position="1251"/>
        <end position="1396"/>
    </location>
</feature>
<keyword evidence="10" id="KW-0347">Helicase</keyword>
<dbReference type="InterPro" id="IPR000999">
    <property type="entry name" value="RNase_III_dom"/>
</dbReference>
<dbReference type="Pfam" id="PF02170">
    <property type="entry name" value="PAZ"/>
    <property type="match status" value="1"/>
</dbReference>
<feature type="region of interest" description="Disordered" evidence="19">
    <location>
        <begin position="1720"/>
        <end position="1739"/>
    </location>
</feature>
<comment type="cofactor">
    <cofactor evidence="2">
        <name>Mg(2+)</name>
        <dbReference type="ChEBI" id="CHEBI:18420"/>
    </cofactor>
</comment>
<accession>A0AAN7JZ68</accession>
<evidence type="ECO:0000259" key="20">
    <source>
        <dbReference type="PROSITE" id="PS50137"/>
    </source>
</evidence>
<evidence type="ECO:0000256" key="13">
    <source>
        <dbReference type="ARBA" id="ARBA00022884"/>
    </source>
</evidence>
<dbReference type="InterPro" id="IPR027417">
    <property type="entry name" value="P-loop_NTPase"/>
</dbReference>
<proteinExistence type="inferred from homology"/>
<name>A0AAN7JZ68_9MYRT</name>
<dbReference type="InterPro" id="IPR003100">
    <property type="entry name" value="PAZ_dom"/>
</dbReference>
<feature type="compositionally biased region" description="Basic and acidic residues" evidence="19">
    <location>
        <begin position="1680"/>
        <end position="1694"/>
    </location>
</feature>
<evidence type="ECO:0000256" key="16">
    <source>
        <dbReference type="ARBA" id="ARBA00023242"/>
    </source>
</evidence>
<dbReference type="Gene3D" id="3.30.160.20">
    <property type="match status" value="3"/>
</dbReference>
<evidence type="ECO:0000256" key="2">
    <source>
        <dbReference type="ARBA" id="ARBA00001946"/>
    </source>
</evidence>
<keyword evidence="27" id="KW-1185">Reference proteome</keyword>
<evidence type="ECO:0000259" key="25">
    <source>
        <dbReference type="PROSITE" id="PS51327"/>
    </source>
</evidence>
<dbReference type="SMART" id="SM00535">
    <property type="entry name" value="RIBOc"/>
    <property type="match status" value="2"/>
</dbReference>
<dbReference type="PROSITE" id="PS00517">
    <property type="entry name" value="RNASE_3_1"/>
    <property type="match status" value="1"/>
</dbReference>
<feature type="region of interest" description="Disordered" evidence="19">
    <location>
        <begin position="1846"/>
        <end position="1888"/>
    </location>
</feature>
<evidence type="ECO:0000256" key="3">
    <source>
        <dbReference type="ARBA" id="ARBA00004123"/>
    </source>
</evidence>
<dbReference type="GO" id="GO:0046872">
    <property type="term" value="F:metal ion binding"/>
    <property type="evidence" value="ECO:0007669"/>
    <property type="project" value="UniProtKB-KW"/>
</dbReference>
<evidence type="ECO:0000259" key="23">
    <source>
        <dbReference type="PROSITE" id="PS51192"/>
    </source>
</evidence>
<comment type="subcellular location">
    <subcellularLocation>
        <location evidence="3">Nucleus</location>
    </subcellularLocation>
</comment>
<dbReference type="InterPro" id="IPR011545">
    <property type="entry name" value="DEAD/DEAH_box_helicase_dom"/>
</dbReference>
<feature type="region of interest" description="Disordered" evidence="19">
    <location>
        <begin position="1676"/>
        <end position="1706"/>
    </location>
</feature>
<dbReference type="Pfam" id="PF00035">
    <property type="entry name" value="dsrm"/>
    <property type="match status" value="1"/>
</dbReference>
<dbReference type="CDD" id="cd18034">
    <property type="entry name" value="DEXHc_dicer"/>
    <property type="match status" value="1"/>
</dbReference>
<dbReference type="SUPFAM" id="SSF52540">
    <property type="entry name" value="P-loop containing nucleoside triphosphate hydrolases"/>
    <property type="match status" value="1"/>
</dbReference>
<keyword evidence="14" id="KW-0943">RNA-mediated gene silencing</keyword>
<dbReference type="GO" id="GO:0010267">
    <property type="term" value="P:ta-siRNA processing"/>
    <property type="evidence" value="ECO:0007669"/>
    <property type="project" value="UniProtKB-ARBA"/>
</dbReference>
<sequence>MSEGRDLVSMGSSDVVEKSLKRSFDETSPSNPETSSSASDHSDPFTPRAYQREVYEIAMMRNTIAVLETDDGNTFIAVMLIKKIGDAMKSSGKKKLIIFLAPSVNLVNQQFKVIKENTGFQVGEYYGAKGVDEWRATHWMKELSEHDVLVMTPQILLDTLRKASLSLEEVCLLIFDECHLARGNHPYTRIMKEFYNEVGSKPKIFGMTTSLMPRVASSAIKWKNQMAELEIVLDSQIYTTEDRAEMEIYVPYAKETCRLYDQFQCPHIDLMNKLLEAAFSKYDTSLSRIQDSDENHYKNIEDKIEIVGKQLSNDHANIMFCLNDLGLICTYEAVKDYLENTSSTHENENCRDIPLELKHYFEEVLNIIRDFLQMDNSISLELNPDYQEAVKLGQISPKLLELLLIFQSFGESDEVVCLILVERIITAKVIHQLVKKVPAFSHFTVSYLPGSSTSVDSLAPKMQKEFLKSFHSGKANLLFTTYEVEDGFVVPNCSYMIRFDLPKTICSYIQSRGWAQQDNSYYIMMVERGNVKQRDQMFDLIRSEHSMTDTDINRDPYGYISKADEENNVYAVEATGAPVTTNSTINLIYNFCQKLPFDKYFLRKPEFHFSYSGGECQCSLTIPPNTAFQKIVGPLSWNCHSAKQNVCLESCKKLHQMTSLNDHLVPSTKASPVEHLAPKRRESAASAGTTKRKELHGTASVHALSGTWGKGTDYATFQAYKLNFSCSNEDVNYSGFILLLESKLDEDVGNIEVDLYSLSKMVKSYVSSCGLVQMDPEQIVKAKRFHEFFFNGMFGKLFVGSKETRKCLFHNGTELLWSSSYAYLLLPIDTSEVHDDEPWKINWKAIDSCSSGIEFLKHCPLSLHINKETVNTPLHKCHSVDMIEPDAIKLHCANGSFDSNSLSEKVVVAVHTGRIYAVLQVAHEMTAETPFEESAGSKKDSFKSHADYFYQKYGLVLKYPQQQLLQLKQSHNPHNLLVDFRDLGAKISQGGTITKKPADHAFMPPELLYILDVPITVLRSCYLLPSLLHRLESLMLASQLRGEISYQANDVNIPIYLILEAITTLRCNENFSMERLELLGDSVLKYTTSCHLFLKYPKMNEGQLTSLRSRVICNSNLHRLGTDHKIQGYIRDCPFDPRRWVAPGQLTRFPEPCGCNVDSSEVPLDPKFQSEDPKVKHGKLCDRGHRWLISKTISDCIEALIGAYYIASGLVGTLHLMKWFGFEVELMSSSVIEAINSASLHSIVPKTANEIASLESKIGYQFSIKGILLEAMTHHSCQEEGIQYSYERLEFLGDSVLDMLITQYLYHAHPNTDPGELTDLRTASVNNESFAQSVVRYNLEVHMQHCSSLLPTQLKEYADMFRGADVNTRLHEGSKGPKPLGDFMESIAGAVLLDTNLNVDEVWKIFKPLLSPIVTPDKLELPPFRELTELCDHLGYFIKEKSVPKEEMMHAEISLQLKDELLMGQGQDRSRKEAKGKAALQVLKKLEARGITFARVMRKRKEDPDYADNASDSQSVAGISGERTAEHSSHKRIKIESRSREEGKDMIPVPAESSPKKPALDLPVPVVDPIDMKKGGPRTTIYQLCKQQQWPMPKFNTDEVQTSVLIDFEDGVKGFNSFTSKINLYIPNHGDIECWGNPRADKKSSLDSATLSVLRELQKQGMISCYDATDSQSVAGISNERTDEHSSPNKRKIESCSMDEAEDEQSLPKRIKIETCPKEEGKGVTPVLPEPSTMEPDLYPPVPVVGPIDMKKGGPRNAIYQLCMQQQWPVPTYETDEVKTSVLIDFEDGMKGFNSYTSKINLCIPNHGAIECRGNPRADKRSSLDSAALNVLHELQKQGRICSNELQGEDEHYLPKQRNSSSMEEGKDVTPVFTEPSSREPDLDPSVPVVGPIDMKKGGPRNALFELCKQQQWPIPTFQTDEDRSSVLLDFDDGVTGFNSFTSKINLCIPNHGGIECRGDPRADKKGSCDSAALSILHELQKQGRIIIRMLSSC</sequence>
<dbReference type="FunFam" id="3.40.50.300:FF:000705">
    <property type="entry name" value="Endoribonuclease dicer-like protein"/>
    <property type="match status" value="1"/>
</dbReference>
<dbReference type="InterPro" id="IPR036389">
    <property type="entry name" value="RNase_III_sf"/>
</dbReference>
<dbReference type="PROSITE" id="PS51194">
    <property type="entry name" value="HELICASE_CTER"/>
    <property type="match status" value="1"/>
</dbReference>
<gene>
    <name evidence="26" type="ORF">SAY87_006748</name>
</gene>
<dbReference type="EMBL" id="JAXIOK010000013">
    <property type="protein sequence ID" value="KAK4756621.1"/>
    <property type="molecule type" value="Genomic_DNA"/>
</dbReference>
<dbReference type="Pfam" id="PF03368">
    <property type="entry name" value="Dicer_dimer"/>
    <property type="match status" value="1"/>
</dbReference>
<dbReference type="Pfam" id="PF00271">
    <property type="entry name" value="Helicase_C"/>
    <property type="match status" value="1"/>
</dbReference>
<keyword evidence="9" id="KW-0378">Hydrolase</keyword>
<feature type="compositionally biased region" description="Low complexity" evidence="19">
    <location>
        <begin position="26"/>
        <end position="39"/>
    </location>
</feature>
<dbReference type="GO" id="GO:0005737">
    <property type="term" value="C:cytoplasm"/>
    <property type="evidence" value="ECO:0007669"/>
    <property type="project" value="TreeGrafter"/>
</dbReference>
<keyword evidence="12" id="KW-0460">Magnesium</keyword>
<dbReference type="SMART" id="SM00949">
    <property type="entry name" value="PAZ"/>
    <property type="match status" value="1"/>
</dbReference>
<evidence type="ECO:0000256" key="7">
    <source>
        <dbReference type="ARBA" id="ARBA00022741"/>
    </source>
</evidence>
<evidence type="ECO:0000256" key="11">
    <source>
        <dbReference type="ARBA" id="ARBA00022840"/>
    </source>
</evidence>
<dbReference type="Gene3D" id="1.10.1520.10">
    <property type="entry name" value="Ribonuclease III domain"/>
    <property type="match status" value="2"/>
</dbReference>
<comment type="similarity">
    <text evidence="17 18">Belongs to the helicase family. Dicer subfamily.</text>
</comment>
<dbReference type="PROSITE" id="PS51327">
    <property type="entry name" value="DICER_DSRBF"/>
    <property type="match status" value="1"/>
</dbReference>
<keyword evidence="5" id="KW-0479">Metal-binding</keyword>
<dbReference type="Gene3D" id="3.30.160.380">
    <property type="entry name" value="Dicer dimerisation domain"/>
    <property type="match status" value="1"/>
</dbReference>
<dbReference type="InterPro" id="IPR001650">
    <property type="entry name" value="Helicase_C-like"/>
</dbReference>
<evidence type="ECO:0000313" key="27">
    <source>
        <dbReference type="Proteomes" id="UP001345219"/>
    </source>
</evidence>
<evidence type="ECO:0000256" key="6">
    <source>
        <dbReference type="ARBA" id="ARBA00022737"/>
    </source>
</evidence>
<keyword evidence="4" id="KW-0540">Nuclease</keyword>
<feature type="domain" description="DRBM" evidence="20">
    <location>
        <begin position="1453"/>
        <end position="1488"/>
    </location>
</feature>
<dbReference type="PROSITE" id="PS50137">
    <property type="entry name" value="DS_RBD"/>
    <property type="match status" value="1"/>
</dbReference>
<dbReference type="SMART" id="SM00487">
    <property type="entry name" value="DEXDc"/>
    <property type="match status" value="1"/>
</dbReference>
<feature type="domain" description="PAZ" evidence="22">
    <location>
        <begin position="886"/>
        <end position="1012"/>
    </location>
</feature>
<evidence type="ECO:0000259" key="22">
    <source>
        <dbReference type="PROSITE" id="PS50821"/>
    </source>
</evidence>
<feature type="region of interest" description="Disordered" evidence="19">
    <location>
        <begin position="669"/>
        <end position="694"/>
    </location>
</feature>
<dbReference type="GO" id="GO:0005634">
    <property type="term" value="C:nucleus"/>
    <property type="evidence" value="ECO:0007669"/>
    <property type="project" value="UniProtKB-SubCell"/>
</dbReference>
<dbReference type="GO" id="GO:0005524">
    <property type="term" value="F:ATP binding"/>
    <property type="evidence" value="ECO:0007669"/>
    <property type="project" value="UniProtKB-KW"/>
</dbReference>
<dbReference type="GO" id="GO:0003723">
    <property type="term" value="F:RNA binding"/>
    <property type="evidence" value="ECO:0007669"/>
    <property type="project" value="UniProtKB-UniRule"/>
</dbReference>
<feature type="domain" description="Dicer dsRNA-binding fold" evidence="25">
    <location>
        <begin position="584"/>
        <end position="674"/>
    </location>
</feature>
<reference evidence="26 27" key="1">
    <citation type="journal article" date="2023" name="Hortic Res">
        <title>Pangenome of water caltrop reveals structural variations and asymmetric subgenome divergence after allopolyploidization.</title>
        <authorList>
            <person name="Zhang X."/>
            <person name="Chen Y."/>
            <person name="Wang L."/>
            <person name="Yuan Y."/>
            <person name="Fang M."/>
            <person name="Shi L."/>
            <person name="Lu R."/>
            <person name="Comes H.P."/>
            <person name="Ma Y."/>
            <person name="Chen Y."/>
            <person name="Huang G."/>
            <person name="Zhou Y."/>
            <person name="Zheng Z."/>
            <person name="Qiu Y."/>
        </authorList>
    </citation>
    <scope>NUCLEOTIDE SEQUENCE [LARGE SCALE GENOMIC DNA]</scope>
    <source>
        <tissue evidence="26">Roots</tissue>
    </source>
</reference>
<evidence type="ECO:0000259" key="24">
    <source>
        <dbReference type="PROSITE" id="PS51194"/>
    </source>
</evidence>
<dbReference type="GO" id="GO:0004386">
    <property type="term" value="F:helicase activity"/>
    <property type="evidence" value="ECO:0007669"/>
    <property type="project" value="UniProtKB-KW"/>
</dbReference>
<evidence type="ECO:0000256" key="18">
    <source>
        <dbReference type="PROSITE-ProRule" id="PRU00657"/>
    </source>
</evidence>
<feature type="domain" description="Helicase C-terminal" evidence="24">
    <location>
        <begin position="394"/>
        <end position="556"/>
    </location>
</feature>
<comment type="caution">
    <text evidence="26">The sequence shown here is derived from an EMBL/GenBank/DDBJ whole genome shotgun (WGS) entry which is preliminary data.</text>
</comment>
<dbReference type="InterPro" id="IPR036085">
    <property type="entry name" value="PAZ_dom_sf"/>
</dbReference>
<evidence type="ECO:0000256" key="12">
    <source>
        <dbReference type="ARBA" id="ARBA00022842"/>
    </source>
</evidence>
<keyword evidence="11" id="KW-0067">ATP-binding</keyword>
<evidence type="ECO:0000256" key="4">
    <source>
        <dbReference type="ARBA" id="ARBA00022722"/>
    </source>
</evidence>
<evidence type="ECO:0000256" key="9">
    <source>
        <dbReference type="ARBA" id="ARBA00022801"/>
    </source>
</evidence>
<dbReference type="PROSITE" id="PS50821">
    <property type="entry name" value="PAZ"/>
    <property type="match status" value="1"/>
</dbReference>
<dbReference type="InterPro" id="IPR005034">
    <property type="entry name" value="Dicer_dimerisation"/>
</dbReference>
<dbReference type="Gene3D" id="2.170.260.10">
    <property type="entry name" value="paz domain"/>
    <property type="match status" value="1"/>
</dbReference>
<evidence type="ECO:0000256" key="1">
    <source>
        <dbReference type="ARBA" id="ARBA00001936"/>
    </source>
</evidence>
<dbReference type="Proteomes" id="UP001345219">
    <property type="component" value="Chromosome 6"/>
</dbReference>
<keyword evidence="16" id="KW-0539">Nucleus</keyword>
<dbReference type="PROSITE" id="PS51192">
    <property type="entry name" value="HELICASE_ATP_BIND_1"/>
    <property type="match status" value="1"/>
</dbReference>
<keyword evidence="15" id="KW-0464">Manganese</keyword>
<keyword evidence="6" id="KW-0677">Repeat</keyword>
<evidence type="ECO:0000256" key="5">
    <source>
        <dbReference type="ARBA" id="ARBA00022723"/>
    </source>
</evidence>
<feature type="region of interest" description="Disordered" evidence="19">
    <location>
        <begin position="1"/>
        <end position="46"/>
    </location>
</feature>
<dbReference type="Gene3D" id="3.40.50.300">
    <property type="entry name" value="P-loop containing nucleotide triphosphate hydrolases"/>
    <property type="match status" value="2"/>
</dbReference>
<keyword evidence="7" id="KW-0547">Nucleotide-binding</keyword>
<dbReference type="Pfam" id="PF00636">
    <property type="entry name" value="Ribonuclease_3"/>
    <property type="match status" value="2"/>
</dbReference>
<dbReference type="SUPFAM" id="SSF101690">
    <property type="entry name" value="PAZ domain"/>
    <property type="match status" value="1"/>
</dbReference>
<protein>
    <recommendedName>
        <fullName evidence="28">Dicer-like 3</fullName>
    </recommendedName>
</protein>
<dbReference type="FunFam" id="3.30.160.380:FF:000001">
    <property type="entry name" value="Endoribonuclease dicer-like 1"/>
    <property type="match status" value="1"/>
</dbReference>
<dbReference type="GO" id="GO:0004525">
    <property type="term" value="F:ribonuclease III activity"/>
    <property type="evidence" value="ECO:0007669"/>
    <property type="project" value="InterPro"/>
</dbReference>
<feature type="domain" description="RNase III" evidence="21">
    <location>
        <begin position="1037"/>
        <end position="1209"/>
    </location>
</feature>
<dbReference type="PANTHER" id="PTHR14950:SF46">
    <property type="entry name" value="ENDORIBONUCLEASE DICER HOMOLOG 3"/>
    <property type="match status" value="1"/>
</dbReference>
<comment type="cofactor">
    <cofactor evidence="1">
        <name>Mn(2+)</name>
        <dbReference type="ChEBI" id="CHEBI:29035"/>
    </cofactor>
</comment>
<evidence type="ECO:0000256" key="15">
    <source>
        <dbReference type="ARBA" id="ARBA00023211"/>
    </source>
</evidence>
<dbReference type="FunFam" id="1.10.1520.10:FF:000008">
    <property type="entry name" value="Dicer-like 104"/>
    <property type="match status" value="1"/>
</dbReference>
<dbReference type="SUPFAM" id="SSF54768">
    <property type="entry name" value="dsRNA-binding domain-like"/>
    <property type="match status" value="1"/>
</dbReference>
<dbReference type="SUPFAM" id="SSF69065">
    <property type="entry name" value="RNase III domain-like"/>
    <property type="match status" value="2"/>
</dbReference>
<evidence type="ECO:0000256" key="14">
    <source>
        <dbReference type="ARBA" id="ARBA00023158"/>
    </source>
</evidence>
<feature type="compositionally biased region" description="Basic and acidic residues" evidence="19">
    <location>
        <begin position="15"/>
        <end position="25"/>
    </location>
</feature>
<dbReference type="InterPro" id="IPR038248">
    <property type="entry name" value="Dicer_dimer_sf"/>
</dbReference>
<dbReference type="CDD" id="cd00593">
    <property type="entry name" value="RIBOc"/>
    <property type="match status" value="2"/>
</dbReference>
<evidence type="ECO:0000313" key="26">
    <source>
        <dbReference type="EMBL" id="KAK4756621.1"/>
    </source>
</evidence>
<dbReference type="FunFam" id="1.10.1520.10:FF:000004">
    <property type="entry name" value="Endoribonuclease dicer-like 1"/>
    <property type="match status" value="1"/>
</dbReference>
<keyword evidence="8" id="KW-0255">Endonuclease</keyword>
<dbReference type="Pfam" id="PF00270">
    <property type="entry name" value="DEAD"/>
    <property type="match status" value="1"/>
</dbReference>
<evidence type="ECO:0000256" key="10">
    <source>
        <dbReference type="ARBA" id="ARBA00022806"/>
    </source>
</evidence>
<evidence type="ECO:0008006" key="28">
    <source>
        <dbReference type="Google" id="ProtNLM"/>
    </source>
</evidence>
<dbReference type="PANTHER" id="PTHR14950">
    <property type="entry name" value="DICER-RELATED"/>
    <property type="match status" value="1"/>
</dbReference>